<keyword evidence="1" id="KW-0472">Membrane</keyword>
<accession>A0A9B0U654</accession>
<dbReference type="PANTHER" id="PTHR38503:SF1">
    <property type="entry name" value="SMALL INTEGRAL MEMBRANE PROTEIN 1"/>
    <property type="match status" value="1"/>
</dbReference>
<keyword evidence="1" id="KW-1133">Transmembrane helix</keyword>
<feature type="transmembrane region" description="Helical" evidence="1">
    <location>
        <begin position="53"/>
        <end position="74"/>
    </location>
</feature>
<dbReference type="Proteomes" id="UP000504623">
    <property type="component" value="Unplaced"/>
</dbReference>
<evidence type="ECO:0000313" key="3">
    <source>
        <dbReference type="RefSeq" id="XP_006876582.1"/>
    </source>
</evidence>
<protein>
    <submittedName>
        <fullName evidence="3">Small integral membrane protein 1-like</fullName>
    </submittedName>
</protein>
<proteinExistence type="predicted"/>
<gene>
    <name evidence="3" type="primary">LOC102832486</name>
</gene>
<dbReference type="OrthoDB" id="8633453at2759"/>
<organism evidence="2 3">
    <name type="scientific">Chrysochloris asiatica</name>
    <name type="common">Cape golden mole</name>
    <dbReference type="NCBI Taxonomy" id="185453"/>
    <lineage>
        <taxon>Eukaryota</taxon>
        <taxon>Metazoa</taxon>
        <taxon>Chordata</taxon>
        <taxon>Craniata</taxon>
        <taxon>Vertebrata</taxon>
        <taxon>Euteleostomi</taxon>
        <taxon>Mammalia</taxon>
        <taxon>Eutheria</taxon>
        <taxon>Afrotheria</taxon>
        <taxon>Chrysochloridae</taxon>
        <taxon>Chrysochlorinae</taxon>
        <taxon>Chrysochloris</taxon>
    </lineage>
</organism>
<reference evidence="3" key="1">
    <citation type="submission" date="2025-08" db="UniProtKB">
        <authorList>
            <consortium name="RefSeq"/>
        </authorList>
    </citation>
    <scope>IDENTIFICATION</scope>
    <source>
        <tissue evidence="3">Spleen</tissue>
    </source>
</reference>
<dbReference type="InterPro" id="IPR031744">
    <property type="entry name" value="SMIM1"/>
</dbReference>
<dbReference type="GeneID" id="102832486"/>
<keyword evidence="2" id="KW-1185">Reference proteome</keyword>
<sequence>MQPRESGVQYSQWKDSSLDEVSMVAMSDNEGASPCKRVCQKLCMGKLGITVKVVNGVVLFYTIFILGYATGYYVHKCT</sequence>
<evidence type="ECO:0000313" key="2">
    <source>
        <dbReference type="Proteomes" id="UP000504623"/>
    </source>
</evidence>
<dbReference type="Pfam" id="PF15875">
    <property type="entry name" value="DUF4731"/>
    <property type="match status" value="1"/>
</dbReference>
<dbReference type="RefSeq" id="XP_006876582.1">
    <property type="nucleotide sequence ID" value="XM_006876520.1"/>
</dbReference>
<keyword evidence="1" id="KW-0812">Transmembrane</keyword>
<dbReference type="PANTHER" id="PTHR38503">
    <property type="entry name" value="SMALL INTEGRAL MEMBRANE PROTEIN 1"/>
    <property type="match status" value="1"/>
</dbReference>
<evidence type="ECO:0000256" key="1">
    <source>
        <dbReference type="SAM" id="Phobius"/>
    </source>
</evidence>
<name>A0A9B0U654_CHRAS</name>
<dbReference type="AlphaFoldDB" id="A0A9B0U654"/>